<dbReference type="GO" id="GO:0008168">
    <property type="term" value="F:methyltransferase activity"/>
    <property type="evidence" value="ECO:0007669"/>
    <property type="project" value="UniProtKB-KW"/>
</dbReference>
<name>A0ABW4IC25_9SPHI</name>
<evidence type="ECO:0000313" key="3">
    <source>
        <dbReference type="EMBL" id="MFD1629808.1"/>
    </source>
</evidence>
<dbReference type="Gene3D" id="3.40.50.150">
    <property type="entry name" value="Vaccinia Virus protein VP39"/>
    <property type="match status" value="1"/>
</dbReference>
<dbReference type="Pfam" id="PF08241">
    <property type="entry name" value="Methyltransf_11"/>
    <property type="match status" value="1"/>
</dbReference>
<dbReference type="PANTHER" id="PTHR43861">
    <property type="entry name" value="TRANS-ACONITATE 2-METHYLTRANSFERASE-RELATED"/>
    <property type="match status" value="1"/>
</dbReference>
<dbReference type="RefSeq" id="WP_379662187.1">
    <property type="nucleotide sequence ID" value="NZ_JBHUDG010000012.1"/>
</dbReference>
<proteinExistence type="predicted"/>
<keyword evidence="3" id="KW-0489">Methyltransferase</keyword>
<evidence type="ECO:0000313" key="4">
    <source>
        <dbReference type="Proteomes" id="UP001597118"/>
    </source>
</evidence>
<gene>
    <name evidence="3" type="ORF">ACFSAH_07970</name>
</gene>
<dbReference type="CDD" id="cd02440">
    <property type="entry name" value="AdoMet_MTases"/>
    <property type="match status" value="1"/>
</dbReference>
<dbReference type="GO" id="GO:0032259">
    <property type="term" value="P:methylation"/>
    <property type="evidence" value="ECO:0007669"/>
    <property type="project" value="UniProtKB-KW"/>
</dbReference>
<dbReference type="InterPro" id="IPR029063">
    <property type="entry name" value="SAM-dependent_MTases_sf"/>
</dbReference>
<keyword evidence="1 3" id="KW-0808">Transferase</keyword>
<dbReference type="PANTHER" id="PTHR43861:SF3">
    <property type="entry name" value="PUTATIVE (AFU_ORTHOLOGUE AFUA_2G14390)-RELATED"/>
    <property type="match status" value="1"/>
</dbReference>
<keyword evidence="4" id="KW-1185">Reference proteome</keyword>
<dbReference type="Proteomes" id="UP001597118">
    <property type="component" value="Unassembled WGS sequence"/>
</dbReference>
<feature type="domain" description="Methyltransferase type 11" evidence="2">
    <location>
        <begin position="82"/>
        <end position="177"/>
    </location>
</feature>
<dbReference type="InterPro" id="IPR013216">
    <property type="entry name" value="Methyltransf_11"/>
</dbReference>
<comment type="caution">
    <text evidence="3">The sequence shown here is derived from an EMBL/GenBank/DDBJ whole genome shotgun (WGS) entry which is preliminary data.</text>
</comment>
<sequence length="228" mass="25627">MKKQILTAIIAIATTSNIMAQEHKQHKGHGDGKPAHSANEYMHKASTEELANRFESPERDAYQQPHKVMEYLGNIKGKTIMDIGAGTGYFSVKLAKHGANVIAADVNDEFQTYLKKRIEENNIKNIELRKIPFDSPNLKDSETDMVLIVNTYHHIENRSAYFAKVKQGIKKGGELVIIDFFKSDVPVGPPTAHKVSIDEVIAELKQVGYTSFEVEMNLLPYQFVIKAK</sequence>
<evidence type="ECO:0000256" key="1">
    <source>
        <dbReference type="ARBA" id="ARBA00022679"/>
    </source>
</evidence>
<reference evidence="4" key="1">
    <citation type="journal article" date="2019" name="Int. J. Syst. Evol. Microbiol.">
        <title>The Global Catalogue of Microorganisms (GCM) 10K type strain sequencing project: providing services to taxonomists for standard genome sequencing and annotation.</title>
        <authorList>
            <consortium name="The Broad Institute Genomics Platform"/>
            <consortium name="The Broad Institute Genome Sequencing Center for Infectious Disease"/>
            <person name="Wu L."/>
            <person name="Ma J."/>
        </authorList>
    </citation>
    <scope>NUCLEOTIDE SEQUENCE [LARGE SCALE GENOMIC DNA]</scope>
    <source>
        <strain evidence="4">CCUG 53762</strain>
    </source>
</reference>
<dbReference type="SUPFAM" id="SSF53335">
    <property type="entry name" value="S-adenosyl-L-methionine-dependent methyltransferases"/>
    <property type="match status" value="1"/>
</dbReference>
<dbReference type="EC" id="2.1.1.-" evidence="3"/>
<evidence type="ECO:0000259" key="2">
    <source>
        <dbReference type="Pfam" id="PF08241"/>
    </source>
</evidence>
<accession>A0ABW4IC25</accession>
<protein>
    <submittedName>
        <fullName evidence="3">Class I SAM-dependent methyltransferase</fullName>
        <ecNumber evidence="3">2.1.1.-</ecNumber>
    </submittedName>
</protein>
<dbReference type="EMBL" id="JBHUDG010000012">
    <property type="protein sequence ID" value="MFD1629808.1"/>
    <property type="molecule type" value="Genomic_DNA"/>
</dbReference>
<organism evidence="3 4">
    <name type="scientific">Pseudopedobacter beijingensis</name>
    <dbReference type="NCBI Taxonomy" id="1207056"/>
    <lineage>
        <taxon>Bacteria</taxon>
        <taxon>Pseudomonadati</taxon>
        <taxon>Bacteroidota</taxon>
        <taxon>Sphingobacteriia</taxon>
        <taxon>Sphingobacteriales</taxon>
        <taxon>Sphingobacteriaceae</taxon>
        <taxon>Pseudopedobacter</taxon>
    </lineage>
</organism>